<keyword evidence="2" id="KW-0812">Transmembrane</keyword>
<dbReference type="AlphaFoldDB" id="A0A837IBH4"/>
<feature type="compositionally biased region" description="Polar residues" evidence="1">
    <location>
        <begin position="437"/>
        <end position="452"/>
    </location>
</feature>
<evidence type="ECO:0000313" key="4">
    <source>
        <dbReference type="Proteomes" id="UP000034525"/>
    </source>
</evidence>
<evidence type="ECO:0000313" key="3">
    <source>
        <dbReference type="EMBL" id="KKT54292.1"/>
    </source>
</evidence>
<evidence type="ECO:0000256" key="2">
    <source>
        <dbReference type="SAM" id="Phobius"/>
    </source>
</evidence>
<proteinExistence type="predicted"/>
<comment type="caution">
    <text evidence="3">The sequence shown here is derived from an EMBL/GenBank/DDBJ whole genome shotgun (WGS) entry which is preliminary data.</text>
</comment>
<keyword evidence="2" id="KW-0472">Membrane</keyword>
<reference evidence="3 4" key="1">
    <citation type="journal article" date="2015" name="Nature">
        <title>rRNA introns, odd ribosomes, and small enigmatic genomes across a large radiation of phyla.</title>
        <authorList>
            <person name="Brown C.T."/>
            <person name="Hug L.A."/>
            <person name="Thomas B.C."/>
            <person name="Sharon I."/>
            <person name="Castelle C.J."/>
            <person name="Singh A."/>
            <person name="Wilkins M.J."/>
            <person name="Williams K.H."/>
            <person name="Banfield J.F."/>
        </authorList>
    </citation>
    <scope>NUCLEOTIDE SEQUENCE [LARGE SCALE GENOMIC DNA]</scope>
</reference>
<sequence>MINKIIFPIVFFFMAISYLFVIPKDVSAGYSCGGSYNCCFGLNTCCWAWFVYPNCGDGGVCWNYEIAPCAGVCQPPYSCSLVQEQTRQNCQNAGGWVCTGGMQPEPGPGCYETTNYCGGGGGCEFMCGDGICCATDGETIDNCQVDCDTGGGGGGDPDSFTVSGFIGFDANDDGVWNDGDANKVEDTYQSDCGAFYNLSPAADLRISWINNSVGGDLGEINYHTDCAPSYSKTYQNDGEYDFTLNNLPAGYSVYAIDHNVAAGCTLVGNTATCGQLSDNNAYTINFFIKSNTPPATPLPCPTGFNVSCAPSGNQVTISWNNLTGAVSYFLRLNKIPYDDWYNPGGGDFALESVNPSQTHDITAGSEYKYDVQGRKPGEPWPYSGARCPYATFTCIEPRSCNVTSVSANPSSIAIGEQSSIGASVTAQGGTINSVNFTSSPNPDGSVTLSGQNPDPAPAPYGVTATGVTAGGVTITATATMDDLITTCTGNTSLTISRQAWWQVIDADVSTNGSLISLVPPSASYYFDVLGSGGYPGIPAYGLGGSTNLTTTNVSEEGWLAQSGYNASKRYDYNYFHSAIPSGVTPEVIGVNPMPDNYIADNYDDDIGNIDSQGYHWYESDGGSMDYLTINSESLTNKKVILLVNNSVNLTGQINLTRGLGFFLLASSGNIAVDPGVGGGGTPNLEGIFVSDGEFQTGTETDGSRNIFDSQLRVRGTVASYGTIRLQRNLGSGNDTTPAQLFELAPDLILHFPNALGTRNMNWQEVAP</sequence>
<gene>
    <name evidence="3" type="ORF">UW47_C0007G0012</name>
</gene>
<dbReference type="EMBL" id="LCIL01000007">
    <property type="protein sequence ID" value="KKT54292.1"/>
    <property type="molecule type" value="Genomic_DNA"/>
</dbReference>
<keyword evidence="2" id="KW-1133">Transmembrane helix</keyword>
<feature type="transmembrane region" description="Helical" evidence="2">
    <location>
        <begin position="5"/>
        <end position="22"/>
    </location>
</feature>
<organism evidence="3 4">
    <name type="scientific">Candidatus Woesebacteria bacterium GW2011_GWA1_44_23</name>
    <dbReference type="NCBI Taxonomy" id="1618558"/>
    <lineage>
        <taxon>Bacteria</taxon>
        <taxon>Candidatus Woeseibacteriota</taxon>
    </lineage>
</organism>
<accession>A0A837IBH4</accession>
<name>A0A837IBH4_9BACT</name>
<feature type="region of interest" description="Disordered" evidence="1">
    <location>
        <begin position="437"/>
        <end position="457"/>
    </location>
</feature>
<evidence type="ECO:0000256" key="1">
    <source>
        <dbReference type="SAM" id="MobiDB-lite"/>
    </source>
</evidence>
<dbReference type="Proteomes" id="UP000034525">
    <property type="component" value="Unassembled WGS sequence"/>
</dbReference>
<protein>
    <submittedName>
        <fullName evidence="3">Uncharacterized protein</fullName>
    </submittedName>
</protein>